<comment type="pathway">
    <text evidence="2">Cell wall biogenesis; cell wall polysaccharide biosynthesis.</text>
</comment>
<evidence type="ECO:0000256" key="6">
    <source>
        <dbReference type="ARBA" id="ARBA00022801"/>
    </source>
</evidence>
<feature type="chain" id="PRO_5031433299" description="Murein endopeptidase K" evidence="13">
    <location>
        <begin position="33"/>
        <end position="508"/>
    </location>
</feature>
<reference evidence="14 15" key="1">
    <citation type="submission" date="2020-08" db="EMBL/GenBank/DDBJ databases">
        <title>Genomic Encyclopedia of Type Strains, Phase IV (KMG-IV): sequencing the most valuable type-strain genomes for metagenomic binning, comparative biology and taxonomic classification.</title>
        <authorList>
            <person name="Goeker M."/>
        </authorList>
    </citation>
    <scope>NUCLEOTIDE SEQUENCE [LARGE SCALE GENOMIC DNA]</scope>
    <source>
        <strain evidence="14 15">DSM 26385</strain>
    </source>
</reference>
<evidence type="ECO:0000256" key="10">
    <source>
        <dbReference type="ARBA" id="ARBA00093448"/>
    </source>
</evidence>
<comment type="caution">
    <text evidence="14">The sequence shown here is derived from an EMBL/GenBank/DDBJ whole genome shotgun (WGS) entry which is preliminary data.</text>
</comment>
<gene>
    <name evidence="14" type="ORF">GGQ66_000010</name>
</gene>
<evidence type="ECO:0000256" key="4">
    <source>
        <dbReference type="ARBA" id="ARBA00022723"/>
    </source>
</evidence>
<accession>A0A7W6NYS2</accession>
<comment type="similarity">
    <text evidence="10">Belongs to the peptidase M15 family.</text>
</comment>
<dbReference type="Gene3D" id="3.30.1380.10">
    <property type="match status" value="1"/>
</dbReference>
<evidence type="ECO:0000313" key="14">
    <source>
        <dbReference type="EMBL" id="MBB4101494.1"/>
    </source>
</evidence>
<evidence type="ECO:0000256" key="8">
    <source>
        <dbReference type="ARBA" id="ARBA00023049"/>
    </source>
</evidence>
<dbReference type="SUPFAM" id="SSF55166">
    <property type="entry name" value="Hedgehog/DD-peptidase"/>
    <property type="match status" value="1"/>
</dbReference>
<evidence type="ECO:0000256" key="3">
    <source>
        <dbReference type="ARBA" id="ARBA00022670"/>
    </source>
</evidence>
<dbReference type="InterPro" id="IPR009045">
    <property type="entry name" value="Zn_M74/Hedgehog-like"/>
</dbReference>
<dbReference type="Pfam" id="PF05951">
    <property type="entry name" value="Peptidase_M15_2"/>
    <property type="match status" value="1"/>
</dbReference>
<keyword evidence="7" id="KW-0862">Zinc</keyword>
<evidence type="ECO:0000256" key="13">
    <source>
        <dbReference type="SAM" id="SignalP"/>
    </source>
</evidence>
<dbReference type="GO" id="GO:0008237">
    <property type="term" value="F:metallopeptidase activity"/>
    <property type="evidence" value="ECO:0007669"/>
    <property type="project" value="UniProtKB-KW"/>
</dbReference>
<comment type="cofactor">
    <cofactor evidence="1">
        <name>Zn(2+)</name>
        <dbReference type="ChEBI" id="CHEBI:29105"/>
    </cofactor>
</comment>
<evidence type="ECO:0000256" key="1">
    <source>
        <dbReference type="ARBA" id="ARBA00001947"/>
    </source>
</evidence>
<name>A0A7W6NYS2_9HYPH</name>
<dbReference type="Proteomes" id="UP000584824">
    <property type="component" value="Unassembled WGS sequence"/>
</dbReference>
<evidence type="ECO:0000256" key="12">
    <source>
        <dbReference type="SAM" id="MobiDB-lite"/>
    </source>
</evidence>
<dbReference type="PANTHER" id="PTHR37425:SF1">
    <property type="entry name" value="OUTER MEMBRANE PROTEIN"/>
    <property type="match status" value="1"/>
</dbReference>
<evidence type="ECO:0000256" key="2">
    <source>
        <dbReference type="ARBA" id="ARBA00004776"/>
    </source>
</evidence>
<keyword evidence="5 13" id="KW-0732">Signal</keyword>
<evidence type="ECO:0000313" key="15">
    <source>
        <dbReference type="Proteomes" id="UP000584824"/>
    </source>
</evidence>
<organism evidence="14 15">
    <name type="scientific">Allorhizobium borbori</name>
    <dbReference type="NCBI Taxonomy" id="485907"/>
    <lineage>
        <taxon>Bacteria</taxon>
        <taxon>Pseudomonadati</taxon>
        <taxon>Pseudomonadota</taxon>
        <taxon>Alphaproteobacteria</taxon>
        <taxon>Hyphomicrobiales</taxon>
        <taxon>Rhizobiaceae</taxon>
        <taxon>Rhizobium/Agrobacterium group</taxon>
        <taxon>Allorhizobium</taxon>
    </lineage>
</organism>
<keyword evidence="15" id="KW-1185">Reference proteome</keyword>
<dbReference type="EMBL" id="JACIDU010000001">
    <property type="protein sequence ID" value="MBB4101494.1"/>
    <property type="molecule type" value="Genomic_DNA"/>
</dbReference>
<keyword evidence="8" id="KW-0482">Metalloprotease</keyword>
<feature type="signal peptide" evidence="13">
    <location>
        <begin position="1"/>
        <end position="32"/>
    </location>
</feature>
<evidence type="ECO:0000256" key="11">
    <source>
        <dbReference type="ARBA" id="ARBA00093666"/>
    </source>
</evidence>
<feature type="region of interest" description="Disordered" evidence="12">
    <location>
        <begin position="254"/>
        <end position="279"/>
    </location>
</feature>
<keyword evidence="4" id="KW-0479">Metal-binding</keyword>
<dbReference type="GO" id="GO:0046872">
    <property type="term" value="F:metal ion binding"/>
    <property type="evidence" value="ECO:0007669"/>
    <property type="project" value="UniProtKB-KW"/>
</dbReference>
<dbReference type="CDD" id="cd14844">
    <property type="entry name" value="Zn-DD-carboxypeptidase_like"/>
    <property type="match status" value="1"/>
</dbReference>
<keyword evidence="3" id="KW-0645">Protease</keyword>
<dbReference type="GO" id="GO:0071555">
    <property type="term" value="P:cell wall organization"/>
    <property type="evidence" value="ECO:0007669"/>
    <property type="project" value="UniProtKB-KW"/>
</dbReference>
<sequence>MMSFSTKMARRLAALAALALVAGFAPSKPADAAGETRSLKLYFIHTGEKATITFKRNGKFDAKGLQEINRFLRDWRRNEPTRMDPRLFDLVWEVYNKVGATDYIHVVSAYRSPTTNAMLRSRTKGVAETSQHMRGKAMDFYIPGIPLKTLRETAMKYQRGGVGFYPTSRSPFVHLDVAGVRAWPRMPREELVRLFPSGKTLHIPADGKPLPGYEQALAEYKARADAPIEIANSSGSKPKRPNLLAFLFGGGDEDEDADAIAAPESPASPPAPAAPAAQPPVLTAEATPPQAPIPAGLNAPIPSNRPALVQTAPQGTLMSALTPPPGTTPALQAMQQEVQQPAFADLGNYRIPVPSLLSRSDAPVAELAFVPVPSRRPADAPAEPVIAAVPAPTLRPTVEPQPVAVAQVPANSGTFRPSTNVMMGGTEPLRAPATIRSEAARPAQPLSAPQAAAASQPVAQPPVTAVAMAGPAIKVTKAPRVTPPAPAVVPVKEEPRTVPVYGFDPKRF</sequence>
<dbReference type="GO" id="GO:0006508">
    <property type="term" value="P:proteolysis"/>
    <property type="evidence" value="ECO:0007669"/>
    <property type="project" value="UniProtKB-KW"/>
</dbReference>
<dbReference type="PANTHER" id="PTHR37425">
    <property type="match status" value="1"/>
</dbReference>
<dbReference type="AlphaFoldDB" id="A0A7W6NYS2"/>
<dbReference type="InterPro" id="IPR010275">
    <property type="entry name" value="MepK"/>
</dbReference>
<dbReference type="RefSeq" id="WP_183788150.1">
    <property type="nucleotide sequence ID" value="NZ_JACIDU010000001.1"/>
</dbReference>
<proteinExistence type="inferred from homology"/>
<protein>
    <recommendedName>
        <fullName evidence="11">Murein endopeptidase K</fullName>
    </recommendedName>
</protein>
<evidence type="ECO:0000256" key="7">
    <source>
        <dbReference type="ARBA" id="ARBA00022833"/>
    </source>
</evidence>
<keyword evidence="6" id="KW-0378">Hydrolase</keyword>
<evidence type="ECO:0000256" key="9">
    <source>
        <dbReference type="ARBA" id="ARBA00023316"/>
    </source>
</evidence>
<keyword evidence="9" id="KW-0961">Cell wall biogenesis/degradation</keyword>
<evidence type="ECO:0000256" key="5">
    <source>
        <dbReference type="ARBA" id="ARBA00022729"/>
    </source>
</evidence>